<evidence type="ECO:0000256" key="1">
    <source>
        <dbReference type="ARBA" id="ARBA00005575"/>
    </source>
</evidence>
<feature type="domain" description="Protein kinase" evidence="10">
    <location>
        <begin position="133"/>
        <end position="396"/>
    </location>
</feature>
<dbReference type="EMBL" id="JH711574">
    <property type="protein sequence ID" value="EIW85775.1"/>
    <property type="molecule type" value="Genomic_DNA"/>
</dbReference>
<comment type="caution">
    <text evidence="12">The sequence shown here is derived from an EMBL/GenBank/DDBJ whole genome shotgun (WGS) entry which is preliminary data.</text>
</comment>
<dbReference type="Pfam" id="PF00498">
    <property type="entry name" value="FHA"/>
    <property type="match status" value="1"/>
</dbReference>
<dbReference type="InterPro" id="IPR017441">
    <property type="entry name" value="Protein_kinase_ATP_BS"/>
</dbReference>
<dbReference type="FunFam" id="1.10.510.10:FF:000571">
    <property type="entry name" value="Maternal embryonic leucine zipper kinase"/>
    <property type="match status" value="1"/>
</dbReference>
<evidence type="ECO:0000259" key="10">
    <source>
        <dbReference type="PROSITE" id="PS50011"/>
    </source>
</evidence>
<proteinExistence type="inferred from homology"/>
<dbReference type="PROSITE" id="PS51469">
    <property type="entry name" value="SUN"/>
    <property type="match status" value="1"/>
</dbReference>
<dbReference type="GO" id="GO:0004674">
    <property type="term" value="F:protein serine/threonine kinase activity"/>
    <property type="evidence" value="ECO:0007669"/>
    <property type="project" value="UniProtKB-KW"/>
</dbReference>
<dbReference type="PROSITE" id="PS50006">
    <property type="entry name" value="FHA_DOMAIN"/>
    <property type="match status" value="1"/>
</dbReference>
<dbReference type="SUPFAM" id="SSF49879">
    <property type="entry name" value="SMAD/FHA domain"/>
    <property type="match status" value="1"/>
</dbReference>
<dbReference type="PROSITE" id="PS00108">
    <property type="entry name" value="PROTEIN_KINASE_ST"/>
    <property type="match status" value="1"/>
</dbReference>
<evidence type="ECO:0000256" key="8">
    <source>
        <dbReference type="SAM" id="MobiDB-lite"/>
    </source>
</evidence>
<dbReference type="PANTHER" id="PTHR24345:SF91">
    <property type="entry name" value="SERINE_THREONINE-PROTEIN KINASE PLK4"/>
    <property type="match status" value="1"/>
</dbReference>
<evidence type="ECO:0000259" key="9">
    <source>
        <dbReference type="PROSITE" id="PS50006"/>
    </source>
</evidence>
<dbReference type="OrthoDB" id="342281at2759"/>
<feature type="compositionally biased region" description="Polar residues" evidence="8">
    <location>
        <begin position="429"/>
        <end position="443"/>
    </location>
</feature>
<dbReference type="RefSeq" id="XP_007765154.1">
    <property type="nucleotide sequence ID" value="XM_007766964.1"/>
</dbReference>
<feature type="region of interest" description="Disordered" evidence="8">
    <location>
        <begin position="422"/>
        <end position="443"/>
    </location>
</feature>
<dbReference type="InterPro" id="IPR008984">
    <property type="entry name" value="SMAD_FHA_dom_sf"/>
</dbReference>
<dbReference type="InterPro" id="IPR000719">
    <property type="entry name" value="Prot_kinase_dom"/>
</dbReference>
<dbReference type="Gene3D" id="1.10.510.10">
    <property type="entry name" value="Transferase(Phosphotransferase) domain 1"/>
    <property type="match status" value="1"/>
</dbReference>
<dbReference type="Gene3D" id="2.60.200.20">
    <property type="match status" value="1"/>
</dbReference>
<dbReference type="Pfam" id="PF00069">
    <property type="entry name" value="Pkinase"/>
    <property type="match status" value="1"/>
</dbReference>
<comment type="similarity">
    <text evidence="1">Belongs to the protein kinase superfamily. CAMK Ser/Thr protein kinase family. CHEK2 subfamily.</text>
</comment>
<dbReference type="FunFam" id="3.30.200.20:FF:000042">
    <property type="entry name" value="Aurora kinase A"/>
    <property type="match status" value="1"/>
</dbReference>
<gene>
    <name evidence="12" type="ORF">CONPUDRAFT_150557</name>
</gene>
<keyword evidence="3" id="KW-0808">Transferase</keyword>
<feature type="domain" description="FHA" evidence="9">
    <location>
        <begin position="40"/>
        <end position="93"/>
    </location>
</feature>
<evidence type="ECO:0000256" key="3">
    <source>
        <dbReference type="ARBA" id="ARBA00022679"/>
    </source>
</evidence>
<dbReference type="CDD" id="cd00060">
    <property type="entry name" value="FHA"/>
    <property type="match status" value="1"/>
</dbReference>
<dbReference type="GO" id="GO:0005524">
    <property type="term" value="F:ATP binding"/>
    <property type="evidence" value="ECO:0007669"/>
    <property type="project" value="UniProtKB-UniRule"/>
</dbReference>
<dbReference type="Proteomes" id="UP000053558">
    <property type="component" value="Unassembled WGS sequence"/>
</dbReference>
<protein>
    <submittedName>
        <fullName evidence="12">Kinase-like protein</fullName>
    </submittedName>
</protein>
<dbReference type="InterPro" id="IPR000253">
    <property type="entry name" value="FHA_dom"/>
</dbReference>
<dbReference type="GeneID" id="19202713"/>
<dbReference type="SUPFAM" id="SSF56112">
    <property type="entry name" value="Protein kinase-like (PK-like)"/>
    <property type="match status" value="1"/>
</dbReference>
<dbReference type="KEGG" id="cput:CONPUDRAFT_150557"/>
<evidence type="ECO:0000256" key="7">
    <source>
        <dbReference type="PROSITE-ProRule" id="PRU10141"/>
    </source>
</evidence>
<evidence type="ECO:0000256" key="2">
    <source>
        <dbReference type="ARBA" id="ARBA00022527"/>
    </source>
</evidence>
<organism evidence="12 13">
    <name type="scientific">Coniophora puteana (strain RWD-64-598)</name>
    <name type="common">Brown rot fungus</name>
    <dbReference type="NCBI Taxonomy" id="741705"/>
    <lineage>
        <taxon>Eukaryota</taxon>
        <taxon>Fungi</taxon>
        <taxon>Dikarya</taxon>
        <taxon>Basidiomycota</taxon>
        <taxon>Agaricomycotina</taxon>
        <taxon>Agaricomycetes</taxon>
        <taxon>Agaricomycetidae</taxon>
        <taxon>Boletales</taxon>
        <taxon>Coniophorineae</taxon>
        <taxon>Coniophoraceae</taxon>
        <taxon>Coniophora</taxon>
    </lineage>
</organism>
<dbReference type="PROSITE" id="PS00107">
    <property type="entry name" value="PROTEIN_KINASE_ATP"/>
    <property type="match status" value="1"/>
</dbReference>
<keyword evidence="5 12" id="KW-0418">Kinase</keyword>
<feature type="domain" description="SUN" evidence="11">
    <location>
        <begin position="575"/>
        <end position="767"/>
    </location>
</feature>
<keyword evidence="4 7" id="KW-0547">Nucleotide-binding</keyword>
<dbReference type="Gene3D" id="2.60.120.260">
    <property type="entry name" value="Galactose-binding domain-like"/>
    <property type="match status" value="1"/>
</dbReference>
<evidence type="ECO:0000256" key="5">
    <source>
        <dbReference type="ARBA" id="ARBA00022777"/>
    </source>
</evidence>
<dbReference type="AlphaFoldDB" id="A0A5M3N4L1"/>
<evidence type="ECO:0000259" key="11">
    <source>
        <dbReference type="PROSITE" id="PS51469"/>
    </source>
</evidence>
<keyword evidence="6 7" id="KW-0067">ATP-binding</keyword>
<name>A0A5M3N4L1_CONPW</name>
<dbReference type="SMART" id="SM00220">
    <property type="entry name" value="S_TKc"/>
    <property type="match status" value="1"/>
</dbReference>
<dbReference type="Pfam" id="PF07738">
    <property type="entry name" value="Sad1_UNC"/>
    <property type="match status" value="2"/>
</dbReference>
<feature type="binding site" evidence="7">
    <location>
        <position position="166"/>
    </location>
    <ligand>
        <name>ATP</name>
        <dbReference type="ChEBI" id="CHEBI:30616"/>
    </ligand>
</feature>
<evidence type="ECO:0000313" key="12">
    <source>
        <dbReference type="EMBL" id="EIW85775.1"/>
    </source>
</evidence>
<evidence type="ECO:0000313" key="13">
    <source>
        <dbReference type="Proteomes" id="UP000053558"/>
    </source>
</evidence>
<dbReference type="InterPro" id="IPR008271">
    <property type="entry name" value="Ser/Thr_kinase_AS"/>
</dbReference>
<dbReference type="GO" id="GO:0005634">
    <property type="term" value="C:nucleus"/>
    <property type="evidence" value="ECO:0007669"/>
    <property type="project" value="TreeGrafter"/>
</dbReference>
<accession>A0A5M3N4L1</accession>
<evidence type="ECO:0000256" key="4">
    <source>
        <dbReference type="ARBA" id="ARBA00022741"/>
    </source>
</evidence>
<dbReference type="PANTHER" id="PTHR24345">
    <property type="entry name" value="SERINE/THREONINE-PROTEIN KINASE PLK"/>
    <property type="match status" value="1"/>
</dbReference>
<evidence type="ECO:0000256" key="6">
    <source>
        <dbReference type="ARBA" id="ARBA00022840"/>
    </source>
</evidence>
<dbReference type="InterPro" id="IPR012919">
    <property type="entry name" value="SUN_dom"/>
</dbReference>
<dbReference type="PROSITE" id="PS50011">
    <property type="entry name" value="PROTEIN_KINASE_DOM"/>
    <property type="match status" value="1"/>
</dbReference>
<dbReference type="InterPro" id="IPR011009">
    <property type="entry name" value="Kinase-like_dom_sf"/>
</dbReference>
<reference evidence="13" key="1">
    <citation type="journal article" date="2012" name="Science">
        <title>The Paleozoic origin of enzymatic lignin decomposition reconstructed from 31 fungal genomes.</title>
        <authorList>
            <person name="Floudas D."/>
            <person name="Binder M."/>
            <person name="Riley R."/>
            <person name="Barry K."/>
            <person name="Blanchette R.A."/>
            <person name="Henrissat B."/>
            <person name="Martinez A.T."/>
            <person name="Otillar R."/>
            <person name="Spatafora J.W."/>
            <person name="Yadav J.S."/>
            <person name="Aerts A."/>
            <person name="Benoit I."/>
            <person name="Boyd A."/>
            <person name="Carlson A."/>
            <person name="Copeland A."/>
            <person name="Coutinho P.M."/>
            <person name="de Vries R.P."/>
            <person name="Ferreira P."/>
            <person name="Findley K."/>
            <person name="Foster B."/>
            <person name="Gaskell J."/>
            <person name="Glotzer D."/>
            <person name="Gorecki P."/>
            <person name="Heitman J."/>
            <person name="Hesse C."/>
            <person name="Hori C."/>
            <person name="Igarashi K."/>
            <person name="Jurgens J.A."/>
            <person name="Kallen N."/>
            <person name="Kersten P."/>
            <person name="Kohler A."/>
            <person name="Kuees U."/>
            <person name="Kumar T.K.A."/>
            <person name="Kuo A."/>
            <person name="LaButti K."/>
            <person name="Larrondo L.F."/>
            <person name="Lindquist E."/>
            <person name="Ling A."/>
            <person name="Lombard V."/>
            <person name="Lucas S."/>
            <person name="Lundell T."/>
            <person name="Martin R."/>
            <person name="McLaughlin D.J."/>
            <person name="Morgenstern I."/>
            <person name="Morin E."/>
            <person name="Murat C."/>
            <person name="Nagy L.G."/>
            <person name="Nolan M."/>
            <person name="Ohm R.A."/>
            <person name="Patyshakuliyeva A."/>
            <person name="Rokas A."/>
            <person name="Ruiz-Duenas F.J."/>
            <person name="Sabat G."/>
            <person name="Salamov A."/>
            <person name="Samejima M."/>
            <person name="Schmutz J."/>
            <person name="Slot J.C."/>
            <person name="St John F."/>
            <person name="Stenlid J."/>
            <person name="Sun H."/>
            <person name="Sun S."/>
            <person name="Syed K."/>
            <person name="Tsang A."/>
            <person name="Wiebenga A."/>
            <person name="Young D."/>
            <person name="Pisabarro A."/>
            <person name="Eastwood D.C."/>
            <person name="Martin F."/>
            <person name="Cullen D."/>
            <person name="Grigoriev I.V."/>
            <person name="Hibbett D.S."/>
        </authorList>
    </citation>
    <scope>NUCLEOTIDE SEQUENCE [LARGE SCALE GENOMIC DNA]</scope>
    <source>
        <strain evidence="13">RWD-64-598 SS2</strain>
    </source>
</reference>
<sequence>MSGASPTYIDTALWGKLRMSTLGAEPTDSVMPMFIGQDRFRIGRNTSCNMPIPLSTVETLHLTIYRAGDIIHASSYWVENHTAGTVVVDGLELPQNYMTEIDHGSRITLAGPTEEVITLEFTPIPTQSFKSAYKLGTYIGMGGYGSVYEAKHNSTGSMFAVKVIRKIGLGSPKREEDEHVLKEILLLQQLRHPKIVNLQSIHETRQNFYIVMELMPYGDLLQHTVAENGLTETKAKRVMVDLCEAPRFLHKHGVLHRDLKPENVLVANVKPIQVKLADFGLAKYVEKGTFAKTALGTPVYMAPEIYICKARGGQYDQKIDQWCLGVTLYMMFAPTDPFDPDDVKWNHKLKMYDDLRSPKWENVTHISSQARQLIRLLLQKNPANRPSIDQKFQPFVSSTRRKQLRNTMSGLSGAGVTVMPHESFDHTSKANTNRKNSQRFSTKSENSYIEDLFTAGPHSPPRNTSWRPLLQQVTVSMLLILFASVVSRLVRCAHDSDLTSCLPSHIIDLVPSVPVMSGELDRRLSALESAVIELQHILPHQQGSVALTSTATEIQRAIQHHCHGHVGLPNFALRSAGAQVVSSLTTPTRPTRRWWSVLLKSPRLSAHPPESVLVFNNDLGTCWNVGAPSGQLGILLTEPIIVSHVTVEHISPQIAHDIKLAPREVLVWGLVNDEEVTQAVEEITLPDRLKELLLSRPTPPISAANSFIPLGLVEYNITADVSIQTFTVLDEVRALGIAVDVVVVDVVTNWGSPTTCLYGVQIHGTRLNM</sequence>
<keyword evidence="2" id="KW-0723">Serine/threonine-protein kinase</keyword>
<keyword evidence="13" id="KW-1185">Reference proteome</keyword>